<dbReference type="AlphaFoldDB" id="B3V6G5"/>
<evidence type="ECO:0000313" key="1">
    <source>
        <dbReference type="EMBL" id="ACF09889.1"/>
    </source>
</evidence>
<reference evidence="1" key="1">
    <citation type="journal article" date="2008" name="ISME J.">
        <title>Hindsight in the relative abundance, metabolic potential and genome dynamics of uncultivated marine archaea from comparative metagenomic analyses of bathypelagic plankton of different oceanic regions.</title>
        <authorList>
            <person name="Martin-Cuadrado A.B."/>
            <person name="Rodriguez-Valera F."/>
            <person name="Moreira D."/>
            <person name="Alba J.C."/>
            <person name="Ivars-Martinez E."/>
            <person name="Henn M.R."/>
            <person name="Talla E."/>
            <person name="Lopez-Garcia P."/>
        </authorList>
    </citation>
    <scope>NUCLEOTIDE SEQUENCE</scope>
</reference>
<protein>
    <submittedName>
        <fullName evidence="1">Uncharacterized protein</fullName>
    </submittedName>
</protein>
<organism evidence="1">
    <name type="scientific">uncultured marine crenarchaeote AD1000-23-H12</name>
    <dbReference type="NCBI Taxonomy" id="526638"/>
    <lineage>
        <taxon>Archaea</taxon>
        <taxon>Nitrososphaerota</taxon>
        <taxon>Nitrososphaeria</taxon>
        <taxon>Nitrosopumilales</taxon>
        <taxon>environmental samples</taxon>
    </lineage>
</organism>
<accession>B3V6G5</accession>
<dbReference type="EMBL" id="EU686635">
    <property type="protein sequence ID" value="ACF09889.1"/>
    <property type="molecule type" value="Genomic_DNA"/>
</dbReference>
<sequence length="82" mass="9799">MNDEKSCAICHRKTKTFFCKYHEEAKQHIEKGYKKWQNALDGITWETYLKELLKLKETGTWSNNVIKYELEKIKNGNKKTSE</sequence>
<name>B3V6G5_9ARCH</name>
<proteinExistence type="predicted"/>
<reference evidence="1" key="2">
    <citation type="submission" date="2008-05" db="EMBL/GenBank/DDBJ databases">
        <authorList>
            <person name="Martin-Cuadrado A.-B."/>
            <person name="Rodriguez-Valera F."/>
            <person name="Moreira D."/>
            <person name="Alba J.-C."/>
            <person name="Ivars-Martinez E."/>
            <person name="Henn M.R."/>
            <person name="Talla E."/>
            <person name="Lopez-Garcia P."/>
        </authorList>
    </citation>
    <scope>NUCLEOTIDE SEQUENCE</scope>
</reference>